<dbReference type="Proteomes" id="UP001059041">
    <property type="component" value="Linkage Group LG1"/>
</dbReference>
<evidence type="ECO:0000313" key="3">
    <source>
        <dbReference type="Proteomes" id="UP001059041"/>
    </source>
</evidence>
<organism evidence="2 3">
    <name type="scientific">Triplophysa rosa</name>
    <name type="common">Cave loach</name>
    <dbReference type="NCBI Taxonomy" id="992332"/>
    <lineage>
        <taxon>Eukaryota</taxon>
        <taxon>Metazoa</taxon>
        <taxon>Chordata</taxon>
        <taxon>Craniata</taxon>
        <taxon>Vertebrata</taxon>
        <taxon>Euteleostomi</taxon>
        <taxon>Actinopterygii</taxon>
        <taxon>Neopterygii</taxon>
        <taxon>Teleostei</taxon>
        <taxon>Ostariophysi</taxon>
        <taxon>Cypriniformes</taxon>
        <taxon>Nemacheilidae</taxon>
        <taxon>Triplophysa</taxon>
    </lineage>
</organism>
<feature type="region of interest" description="Disordered" evidence="1">
    <location>
        <begin position="475"/>
        <end position="517"/>
    </location>
</feature>
<proteinExistence type="predicted"/>
<dbReference type="PANTHER" id="PTHR46850">
    <property type="entry name" value="CHROMODOMAIN-HELICASE-DNA-BINDING PROTEIN 9"/>
    <property type="match status" value="1"/>
</dbReference>
<feature type="non-terminal residue" evidence="2">
    <location>
        <position position="517"/>
    </location>
</feature>
<feature type="compositionally biased region" description="Basic and acidic residues" evidence="1">
    <location>
        <begin position="499"/>
        <end position="511"/>
    </location>
</feature>
<feature type="region of interest" description="Disordered" evidence="1">
    <location>
        <begin position="135"/>
        <end position="181"/>
    </location>
</feature>
<sequence length="517" mass="56741">MTEPIMDFFDDPAIFGEGLDSLVQDDPEFPPGTVSLEDELHLGPSFEEAGSTSALQHGIPYSHPMGNFDTMKEQTSIPQSFSGPEGGNSDGRAFLPQQQQFQGHNMNQVPQTNGLFLNNSPMWGNHDQKIINYHQHHQQHQHPQLKQFQQQQFQQHQGQHQQYGQQHLQQRQHGLDQHPMSNQQQIPHQQIACQGLHHLGKTYQEHAGFYYQGNVSQIHSQQGHHNLPYREGSSFHHAVAQSSHSQSKPFLEASMMPVSSQQHSGFPMAQGVQSFTASPRLDDNGLGFPVQSSPATHSFSSGSVSHASSYPTAHYSLACQPPSVVTQSYSSAPVSLTTSSTAIPSSAPNLLDSGCSFLSSGMEHQQQVQLAGSTSQQCLFRGMQSSKSNRDPFISAELFSEGPNSFSADHSFPLTGRKNCNVAVPSSTRQSGSNSNGFQVEEALLGEQHGGRLEDLGEAPDLLEDELLPHLEALDQEETSNHSWVNAGLGDEQQEEDRVEVKGEVDGHDVPIGHNSQ</sequence>
<accession>A0A9W8CC23</accession>
<reference evidence="2" key="1">
    <citation type="submission" date="2021-02" db="EMBL/GenBank/DDBJ databases">
        <title>Comparative genomics reveals that relaxation of natural selection precedes convergent phenotypic evolution of cavefish.</title>
        <authorList>
            <person name="Peng Z."/>
        </authorList>
    </citation>
    <scope>NUCLEOTIDE SEQUENCE</scope>
    <source>
        <tissue evidence="2">Muscle</tissue>
    </source>
</reference>
<keyword evidence="3" id="KW-1185">Reference proteome</keyword>
<dbReference type="InterPro" id="IPR051493">
    <property type="entry name" value="CHD"/>
</dbReference>
<dbReference type="AlphaFoldDB" id="A0A9W8CC23"/>
<dbReference type="PANTHER" id="PTHR46850:SF1">
    <property type="entry name" value="CHROMODOMAIN-HELICASE-DNA-BINDING PROTEIN 9"/>
    <property type="match status" value="1"/>
</dbReference>
<evidence type="ECO:0000313" key="2">
    <source>
        <dbReference type="EMBL" id="KAI7814705.1"/>
    </source>
</evidence>
<protein>
    <submittedName>
        <fullName evidence="2">Chromodomain-helicase-DNA-binding protein 9</fullName>
    </submittedName>
</protein>
<comment type="caution">
    <text evidence="2">The sequence shown here is derived from an EMBL/GenBank/DDBJ whole genome shotgun (WGS) entry which is preliminary data.</text>
</comment>
<feature type="compositionally biased region" description="Low complexity" evidence="1">
    <location>
        <begin position="141"/>
        <end position="172"/>
    </location>
</feature>
<gene>
    <name evidence="2" type="ORF">IRJ41_023636</name>
</gene>
<dbReference type="EMBL" id="JAFHDT010000001">
    <property type="protein sequence ID" value="KAI7814705.1"/>
    <property type="molecule type" value="Genomic_DNA"/>
</dbReference>
<evidence type="ECO:0000256" key="1">
    <source>
        <dbReference type="SAM" id="MobiDB-lite"/>
    </source>
</evidence>
<name>A0A9W8CC23_TRIRA</name>